<feature type="compositionally biased region" description="Low complexity" evidence="6">
    <location>
        <begin position="437"/>
        <end position="466"/>
    </location>
</feature>
<evidence type="ECO:0000256" key="6">
    <source>
        <dbReference type="SAM" id="MobiDB-lite"/>
    </source>
</evidence>
<dbReference type="InterPro" id="IPR017455">
    <property type="entry name" value="Znf_FYVE-rel"/>
</dbReference>
<dbReference type="PROSITE" id="PS50178">
    <property type="entry name" value="ZF_FYVE"/>
    <property type="match status" value="1"/>
</dbReference>
<evidence type="ECO:0000313" key="9">
    <source>
        <dbReference type="RefSeq" id="XP_029645514.1"/>
    </source>
</evidence>
<dbReference type="InterPro" id="IPR011011">
    <property type="entry name" value="Znf_FYVE_PHD"/>
</dbReference>
<evidence type="ECO:0000259" key="7">
    <source>
        <dbReference type="PROSITE" id="PS50178"/>
    </source>
</evidence>
<accession>A0A6P7T422</accession>
<feature type="domain" description="FYVE-type" evidence="7">
    <location>
        <begin position="974"/>
        <end position="1030"/>
    </location>
</feature>
<feature type="compositionally biased region" description="Low complexity" evidence="6">
    <location>
        <begin position="620"/>
        <end position="664"/>
    </location>
</feature>
<evidence type="ECO:0000256" key="4">
    <source>
        <dbReference type="ARBA" id="ARBA00022833"/>
    </source>
</evidence>
<gene>
    <name evidence="9" type="primary">LOC115219481</name>
</gene>
<dbReference type="Pfam" id="PF01363">
    <property type="entry name" value="FYVE"/>
    <property type="match status" value="1"/>
</dbReference>
<feature type="compositionally biased region" description="Low complexity" evidence="6">
    <location>
        <begin position="505"/>
        <end position="524"/>
    </location>
</feature>
<dbReference type="SMART" id="SM00064">
    <property type="entry name" value="FYVE"/>
    <property type="match status" value="1"/>
</dbReference>
<evidence type="ECO:0000256" key="1">
    <source>
        <dbReference type="ARBA" id="ARBA00008755"/>
    </source>
</evidence>
<reference evidence="9" key="1">
    <citation type="submission" date="2025-08" db="UniProtKB">
        <authorList>
            <consortium name="RefSeq"/>
        </authorList>
    </citation>
    <scope>IDENTIFICATION</scope>
</reference>
<dbReference type="GO" id="GO:0031901">
    <property type="term" value="C:early endosome membrane"/>
    <property type="evidence" value="ECO:0007669"/>
    <property type="project" value="TreeGrafter"/>
</dbReference>
<keyword evidence="3 5" id="KW-0863">Zinc-finger</keyword>
<feature type="region of interest" description="Disordered" evidence="6">
    <location>
        <begin position="405"/>
        <end position="472"/>
    </location>
</feature>
<dbReference type="PANTHER" id="PTHR46465:SF2">
    <property type="entry name" value="LATERAL SIGNALING TARGET PROTEIN 2 HOMOLOG"/>
    <property type="match status" value="1"/>
</dbReference>
<dbReference type="InterPro" id="IPR051118">
    <property type="entry name" value="LST-2"/>
</dbReference>
<dbReference type="CDD" id="cd15731">
    <property type="entry name" value="FYVE_LST2"/>
    <property type="match status" value="1"/>
</dbReference>
<keyword evidence="8" id="KW-1185">Reference proteome</keyword>
<comment type="similarity">
    <text evidence="1">Belongs to the lst-2 family.</text>
</comment>
<name>A0A6P7T422_9MOLL</name>
<dbReference type="InterPro" id="IPR000306">
    <property type="entry name" value="Znf_FYVE"/>
</dbReference>
<feature type="region of interest" description="Disordered" evidence="6">
    <location>
        <begin position="620"/>
        <end position="670"/>
    </location>
</feature>
<organism evidence="8 9">
    <name type="scientific">Octopus sinensis</name>
    <name type="common">East Asian common octopus</name>
    <dbReference type="NCBI Taxonomy" id="2607531"/>
    <lineage>
        <taxon>Eukaryota</taxon>
        <taxon>Metazoa</taxon>
        <taxon>Spiralia</taxon>
        <taxon>Lophotrochozoa</taxon>
        <taxon>Mollusca</taxon>
        <taxon>Cephalopoda</taxon>
        <taxon>Coleoidea</taxon>
        <taxon>Octopodiformes</taxon>
        <taxon>Octopoda</taxon>
        <taxon>Incirrata</taxon>
        <taxon>Octopodidae</taxon>
        <taxon>Octopus</taxon>
    </lineage>
</organism>
<evidence type="ECO:0000256" key="2">
    <source>
        <dbReference type="ARBA" id="ARBA00022723"/>
    </source>
</evidence>
<feature type="region of interest" description="Disordered" evidence="6">
    <location>
        <begin position="926"/>
        <end position="951"/>
    </location>
</feature>
<feature type="region of interest" description="Disordered" evidence="6">
    <location>
        <begin position="491"/>
        <end position="542"/>
    </location>
</feature>
<sequence length="1042" mass="114610">MNSLRRWLYKPKKSDRSLLAQFYYADEELNMVAAELDSFDGHKDPERCTLLVNQLRGCQDKVLNIIQKIMDKAIDVDRANRDFRVKFPDDVLQESLAGQLWFGAECLAAGSTIMNREVESASMRPLARALTKNLDSLRSILREQCLKNINVYTERIKEALTIFDKLFAEFELSYVSAMVPVKTMKEYDILQEVTVLFSETVHRSLKLGLLTQEMIDDYDPALMFTIPRLAIVCGLLVYPEGPLNPDMETSNMSEMFRPFQPLLYKIRELLYTLSRDELFTLEKALCSADEPEIDLSSSLIHQSDIDSQSQVSCQTEKVASMDARFLTISPLTPALYQDSAACQEDILVHSPSSGSPVTPDSEGEFSIGQMSHSPSVVTIILKGSPASDHRTVESVEISSLNKCASKDSGFSSENIGSSGSLSNPVSSCDDDDHHSSADCAMDTSSNSSSNSSTSSNTNNNNNNNNNIPNDRVGAAQASCGAELCDTASLPVNPSYPSPSQLQQESHSLSYQHPYPSSPSSTPSPKQVRHKQEACESPNTSTDILTTQHDLTDRLVSQNLTLPSFMPPSSSLSPQLPSTMDIPPAMTQSWQYDIQFEIPRISIQPSSSVEDIDAIHDVGLQQKQQPQQDVQQNSSSSPPSLSQQPQQQQQQQQQQQSNHKQQVHSAHNPSHDHLLQECAESAATIRPSSHYLGSCRRSTEATSHAGGDLIKNKRKVCHSNRVTEPDCKGTLKFSTAMNACALEKFQHKAGNPYRRGSVGGGGGSSVSHGAMLPDDSEACLEIPRIQRLRYTESISSTCSSCRSGCSVGSDCEWDRESCASSETSSYNSDCHDDEEIALAIQAAELASRNEARSRFQNSSDLIHRLFVCISGVADQLQTNFASDLRSILKAVFDINCSEPLVMADNAIESGSQLYTASSSHAMGSVGVPHHIAASGSTGSPSPPLLARSASSDDDQHLEQYARSRSFQEPPPWVPDEQCPHCSSCKAPFTFVKRRHHCRNCGKVFCSRCSANSVPLPQYGHVKPVRVCNHCFVFQVTHFTVQEE</sequence>
<dbReference type="AlphaFoldDB" id="A0A6P7T422"/>
<dbReference type="Gene3D" id="3.30.40.10">
    <property type="entry name" value="Zinc/RING finger domain, C3HC4 (zinc finger)"/>
    <property type="match status" value="1"/>
</dbReference>
<feature type="compositionally biased region" description="Low complexity" evidence="6">
    <location>
        <begin position="931"/>
        <end position="948"/>
    </location>
</feature>
<evidence type="ECO:0000256" key="5">
    <source>
        <dbReference type="PROSITE-ProRule" id="PRU00091"/>
    </source>
</evidence>
<dbReference type="GO" id="GO:0008270">
    <property type="term" value="F:zinc ion binding"/>
    <property type="evidence" value="ECO:0007669"/>
    <property type="project" value="UniProtKB-KW"/>
</dbReference>
<dbReference type="KEGG" id="osn:115219481"/>
<proteinExistence type="inferred from homology"/>
<keyword evidence="4" id="KW-0862">Zinc</keyword>
<protein>
    <submittedName>
        <fullName evidence="9">Lateral signaling target protein 2 homolog</fullName>
    </submittedName>
</protein>
<feature type="compositionally biased region" description="Low complexity" evidence="6">
    <location>
        <begin position="408"/>
        <end position="427"/>
    </location>
</feature>
<evidence type="ECO:0000256" key="3">
    <source>
        <dbReference type="ARBA" id="ARBA00022771"/>
    </source>
</evidence>
<dbReference type="InterPro" id="IPR013083">
    <property type="entry name" value="Znf_RING/FYVE/PHD"/>
</dbReference>
<dbReference type="InterPro" id="IPR043269">
    <property type="entry name" value="FYVE_LST2"/>
</dbReference>
<evidence type="ECO:0000313" key="8">
    <source>
        <dbReference type="Proteomes" id="UP000515154"/>
    </source>
</evidence>
<dbReference type="PANTHER" id="PTHR46465">
    <property type="entry name" value="LATERAL SIGNALING TARGET PROTEIN 2 HOMOLOG"/>
    <property type="match status" value="1"/>
</dbReference>
<dbReference type="Proteomes" id="UP000515154">
    <property type="component" value="Linkage group LG14"/>
</dbReference>
<dbReference type="RefSeq" id="XP_029645514.1">
    <property type="nucleotide sequence ID" value="XM_029789654.2"/>
</dbReference>
<keyword evidence="2" id="KW-0479">Metal-binding</keyword>
<dbReference type="SUPFAM" id="SSF57903">
    <property type="entry name" value="FYVE/PHD zinc finger"/>
    <property type="match status" value="1"/>
</dbReference>